<reference evidence="2 3" key="1">
    <citation type="submission" date="2024-01" db="EMBL/GenBank/DDBJ databases">
        <title>The genomes of 5 underutilized Papilionoideae crops provide insights into root nodulation and disease resistanc.</title>
        <authorList>
            <person name="Jiang F."/>
        </authorList>
    </citation>
    <scope>NUCLEOTIDE SEQUENCE [LARGE SCALE GENOMIC DNA]</scope>
    <source>
        <strain evidence="2">DUOXIRENSHENG_FW03</strain>
        <tissue evidence="2">Leaves</tissue>
    </source>
</reference>
<organism evidence="2 3">
    <name type="scientific">Psophocarpus tetragonolobus</name>
    <name type="common">Winged bean</name>
    <name type="synonym">Dolichos tetragonolobus</name>
    <dbReference type="NCBI Taxonomy" id="3891"/>
    <lineage>
        <taxon>Eukaryota</taxon>
        <taxon>Viridiplantae</taxon>
        <taxon>Streptophyta</taxon>
        <taxon>Embryophyta</taxon>
        <taxon>Tracheophyta</taxon>
        <taxon>Spermatophyta</taxon>
        <taxon>Magnoliopsida</taxon>
        <taxon>eudicotyledons</taxon>
        <taxon>Gunneridae</taxon>
        <taxon>Pentapetalae</taxon>
        <taxon>rosids</taxon>
        <taxon>fabids</taxon>
        <taxon>Fabales</taxon>
        <taxon>Fabaceae</taxon>
        <taxon>Papilionoideae</taxon>
        <taxon>50 kb inversion clade</taxon>
        <taxon>NPAAA clade</taxon>
        <taxon>indigoferoid/millettioid clade</taxon>
        <taxon>Phaseoleae</taxon>
        <taxon>Psophocarpus</taxon>
    </lineage>
</organism>
<keyword evidence="1" id="KW-0812">Transmembrane</keyword>
<evidence type="ECO:0000313" key="2">
    <source>
        <dbReference type="EMBL" id="KAK7396739.1"/>
    </source>
</evidence>
<feature type="transmembrane region" description="Helical" evidence="1">
    <location>
        <begin position="12"/>
        <end position="36"/>
    </location>
</feature>
<name>A0AAN9SJL4_PSOTE</name>
<keyword evidence="1" id="KW-0472">Membrane</keyword>
<gene>
    <name evidence="2" type="ORF">VNO78_17897</name>
</gene>
<evidence type="ECO:0000313" key="3">
    <source>
        <dbReference type="Proteomes" id="UP001386955"/>
    </source>
</evidence>
<accession>A0AAN9SJL4</accession>
<sequence length="83" mass="9328">MGSHGLGIPISVFNYINLTPSLKSLSFVILYIIWFIRADRAREIRAVSFELGSHYQMMGTNPEQNFGVVLLNSYPVCLHQAAL</sequence>
<dbReference type="EMBL" id="JAYMYS010000004">
    <property type="protein sequence ID" value="KAK7396739.1"/>
    <property type="molecule type" value="Genomic_DNA"/>
</dbReference>
<comment type="caution">
    <text evidence="2">The sequence shown here is derived from an EMBL/GenBank/DDBJ whole genome shotgun (WGS) entry which is preliminary data.</text>
</comment>
<evidence type="ECO:0000256" key="1">
    <source>
        <dbReference type="SAM" id="Phobius"/>
    </source>
</evidence>
<keyword evidence="3" id="KW-1185">Reference proteome</keyword>
<keyword evidence="1" id="KW-1133">Transmembrane helix</keyword>
<dbReference type="AlphaFoldDB" id="A0AAN9SJL4"/>
<protein>
    <submittedName>
        <fullName evidence="2">Uncharacterized protein</fullName>
    </submittedName>
</protein>
<proteinExistence type="predicted"/>
<dbReference type="Proteomes" id="UP001386955">
    <property type="component" value="Unassembled WGS sequence"/>
</dbReference>